<dbReference type="SUPFAM" id="SSF53474">
    <property type="entry name" value="alpha/beta-Hydrolases"/>
    <property type="match status" value="1"/>
</dbReference>
<feature type="domain" description="BD-FAE-like" evidence="3">
    <location>
        <begin position="18"/>
        <end position="201"/>
    </location>
</feature>
<dbReference type="Pfam" id="PF20434">
    <property type="entry name" value="BD-FAE"/>
    <property type="match status" value="1"/>
</dbReference>
<gene>
    <name evidence="4" type="ORF">LJ757_12465</name>
</gene>
<proteinExistence type="predicted"/>
<protein>
    <submittedName>
        <fullName evidence="4">Alpha/beta hydrolase</fullName>
    </submittedName>
</protein>
<sequence>MPQRFTYGSHPEQFGELTLPPGGQPVRGTVVIIHGGYWRSTYSLELGRPLAADLAGRGWAAMNLEYRRAGNGGGWPQTFADIGAGIDALAALPEPGGTGLSGPVIALGHSAGGQLAVWAAGRQAPRVALDAVVSQSGVLDLRRAHELGLSSGAVENFLGAGSEEDPERWQAADPVRSVPVPVPVFALHGKEDATVPLELAESYVRAAHAAGGSAELRLIPGDHFEMITPGTAGWEEVLRALDDAAEANPG</sequence>
<dbReference type="AlphaFoldDB" id="A0A9X1MG24"/>
<evidence type="ECO:0000259" key="3">
    <source>
        <dbReference type="Pfam" id="PF20434"/>
    </source>
</evidence>
<evidence type="ECO:0000313" key="5">
    <source>
        <dbReference type="Proteomes" id="UP001139158"/>
    </source>
</evidence>
<dbReference type="GO" id="GO:0016787">
    <property type="term" value="F:hydrolase activity"/>
    <property type="evidence" value="ECO:0007669"/>
    <property type="project" value="UniProtKB-KW"/>
</dbReference>
<dbReference type="EMBL" id="JAJFZV010000013">
    <property type="protein sequence ID" value="MCC3298610.1"/>
    <property type="molecule type" value="Genomic_DNA"/>
</dbReference>
<dbReference type="RefSeq" id="WP_227896480.1">
    <property type="nucleotide sequence ID" value="NZ_CP099466.1"/>
</dbReference>
<name>A0A9X1MG24_9MICC</name>
<evidence type="ECO:0000256" key="2">
    <source>
        <dbReference type="SAM" id="MobiDB-lite"/>
    </source>
</evidence>
<dbReference type="PANTHER" id="PTHR48081">
    <property type="entry name" value="AB HYDROLASE SUPERFAMILY PROTEIN C4A8.06C"/>
    <property type="match status" value="1"/>
</dbReference>
<evidence type="ECO:0000256" key="1">
    <source>
        <dbReference type="ARBA" id="ARBA00022801"/>
    </source>
</evidence>
<organism evidence="4 5">
    <name type="scientific">Arthrobacter caoxuetaonis</name>
    <dbReference type="NCBI Taxonomy" id="2886935"/>
    <lineage>
        <taxon>Bacteria</taxon>
        <taxon>Bacillati</taxon>
        <taxon>Actinomycetota</taxon>
        <taxon>Actinomycetes</taxon>
        <taxon>Micrococcales</taxon>
        <taxon>Micrococcaceae</taxon>
        <taxon>Arthrobacter</taxon>
    </lineage>
</organism>
<accession>A0A9X1MG24</accession>
<feature type="region of interest" description="Disordered" evidence="2">
    <location>
        <begin position="1"/>
        <end position="21"/>
    </location>
</feature>
<keyword evidence="1 4" id="KW-0378">Hydrolase</keyword>
<dbReference type="InterPro" id="IPR049492">
    <property type="entry name" value="BD-FAE-like_dom"/>
</dbReference>
<reference evidence="4" key="1">
    <citation type="submission" date="2021-10" db="EMBL/GenBank/DDBJ databases">
        <title>Novel species in genus Arthrobacter.</title>
        <authorList>
            <person name="Liu Y."/>
        </authorList>
    </citation>
    <scope>NUCLEOTIDE SEQUENCE</scope>
    <source>
        <strain evidence="4">Zg-Y453</strain>
    </source>
</reference>
<keyword evidence="5" id="KW-1185">Reference proteome</keyword>
<comment type="caution">
    <text evidence="4">The sequence shown here is derived from an EMBL/GenBank/DDBJ whole genome shotgun (WGS) entry which is preliminary data.</text>
</comment>
<dbReference type="PANTHER" id="PTHR48081:SF33">
    <property type="entry name" value="KYNURENINE FORMAMIDASE"/>
    <property type="match status" value="1"/>
</dbReference>
<dbReference type="InterPro" id="IPR029058">
    <property type="entry name" value="AB_hydrolase_fold"/>
</dbReference>
<dbReference type="Proteomes" id="UP001139158">
    <property type="component" value="Unassembled WGS sequence"/>
</dbReference>
<dbReference type="Gene3D" id="3.40.50.1820">
    <property type="entry name" value="alpha/beta hydrolase"/>
    <property type="match status" value="1"/>
</dbReference>
<evidence type="ECO:0000313" key="4">
    <source>
        <dbReference type="EMBL" id="MCC3298610.1"/>
    </source>
</evidence>
<dbReference type="InterPro" id="IPR050300">
    <property type="entry name" value="GDXG_lipolytic_enzyme"/>
</dbReference>